<evidence type="ECO:0000256" key="6">
    <source>
        <dbReference type="ARBA" id="ARBA00023212"/>
    </source>
</evidence>
<evidence type="ECO:0000256" key="5">
    <source>
        <dbReference type="ARBA" id="ARBA00023203"/>
    </source>
</evidence>
<evidence type="ECO:0000256" key="2">
    <source>
        <dbReference type="ARBA" id="ARBA00010058"/>
    </source>
</evidence>
<comment type="subunit">
    <text evidence="3">Occurs in many kinds of cells as a complex with monomeric actin in a 1:1 ratio.</text>
</comment>
<evidence type="ECO:0000256" key="7">
    <source>
        <dbReference type="RuleBase" id="RU003909"/>
    </source>
</evidence>
<dbReference type="EMBL" id="CAJHNH020000652">
    <property type="protein sequence ID" value="CAG5119080.1"/>
    <property type="molecule type" value="Genomic_DNA"/>
</dbReference>
<keyword evidence="6" id="KW-0206">Cytoskeleton</keyword>
<dbReference type="SMART" id="SM00392">
    <property type="entry name" value="PROF"/>
    <property type="match status" value="1"/>
</dbReference>
<evidence type="ECO:0000256" key="3">
    <source>
        <dbReference type="ARBA" id="ARBA00011583"/>
    </source>
</evidence>
<dbReference type="GO" id="GO:0005938">
    <property type="term" value="C:cell cortex"/>
    <property type="evidence" value="ECO:0007669"/>
    <property type="project" value="TreeGrafter"/>
</dbReference>
<protein>
    <recommendedName>
        <fullName evidence="7">Profilin</fullName>
    </recommendedName>
</protein>
<keyword evidence="5 7" id="KW-0009">Actin-binding</keyword>
<gene>
    <name evidence="8" type="ORF">CUNI_LOCUS4638</name>
</gene>
<dbReference type="PANTHER" id="PTHR11604">
    <property type="entry name" value="PROFILIN"/>
    <property type="match status" value="1"/>
</dbReference>
<evidence type="ECO:0000313" key="8">
    <source>
        <dbReference type="EMBL" id="CAG5119080.1"/>
    </source>
</evidence>
<dbReference type="InterPro" id="IPR048278">
    <property type="entry name" value="PFN"/>
</dbReference>
<sequence length="129" mass="13914">MSAWDAYIQSMKSSGLQVCGIYGLEGGVWAQSPEMKATQQEVAAIVSGIQSQNFSNGLSIGGVRYTVIRVFPDTVTAKCRGAAREEENYLLHAALAKTCVIIGGMCGPSERDATKLVEDIRDYLAKSNY</sequence>
<dbReference type="OrthoDB" id="421374at2759"/>
<organism evidence="8 9">
    <name type="scientific">Candidula unifasciata</name>
    <dbReference type="NCBI Taxonomy" id="100452"/>
    <lineage>
        <taxon>Eukaryota</taxon>
        <taxon>Metazoa</taxon>
        <taxon>Spiralia</taxon>
        <taxon>Lophotrochozoa</taxon>
        <taxon>Mollusca</taxon>
        <taxon>Gastropoda</taxon>
        <taxon>Heterobranchia</taxon>
        <taxon>Euthyneura</taxon>
        <taxon>Panpulmonata</taxon>
        <taxon>Eupulmonata</taxon>
        <taxon>Stylommatophora</taxon>
        <taxon>Helicina</taxon>
        <taxon>Helicoidea</taxon>
        <taxon>Geomitridae</taxon>
        <taxon>Candidula</taxon>
    </lineage>
</organism>
<comment type="caution">
    <text evidence="8">The sequence shown here is derived from an EMBL/GenBank/DDBJ whole genome shotgun (WGS) entry which is preliminary data.</text>
</comment>
<evidence type="ECO:0000256" key="1">
    <source>
        <dbReference type="ARBA" id="ARBA00004245"/>
    </source>
</evidence>
<dbReference type="InterPro" id="IPR005455">
    <property type="entry name" value="PFN_euk"/>
</dbReference>
<evidence type="ECO:0000313" key="9">
    <source>
        <dbReference type="Proteomes" id="UP000678393"/>
    </source>
</evidence>
<dbReference type="GO" id="GO:0005856">
    <property type="term" value="C:cytoskeleton"/>
    <property type="evidence" value="ECO:0007669"/>
    <property type="project" value="UniProtKB-SubCell"/>
</dbReference>
<proteinExistence type="inferred from homology"/>
<keyword evidence="4" id="KW-0963">Cytoplasm</keyword>
<name>A0A8S3YV69_9EUPU</name>
<dbReference type="SUPFAM" id="SSF55770">
    <property type="entry name" value="Profilin (actin-binding protein)"/>
    <property type="match status" value="1"/>
</dbReference>
<comment type="similarity">
    <text evidence="2 7">Belongs to the profilin family.</text>
</comment>
<dbReference type="InterPro" id="IPR036140">
    <property type="entry name" value="PFN_sf"/>
</dbReference>
<reference evidence="8" key="1">
    <citation type="submission" date="2021-04" db="EMBL/GenBank/DDBJ databases">
        <authorList>
            <consortium name="Molecular Ecology Group"/>
        </authorList>
    </citation>
    <scope>NUCLEOTIDE SEQUENCE</scope>
</reference>
<evidence type="ECO:0000256" key="4">
    <source>
        <dbReference type="ARBA" id="ARBA00022490"/>
    </source>
</evidence>
<dbReference type="PANTHER" id="PTHR11604:SF0">
    <property type="entry name" value="PROFILIN"/>
    <property type="match status" value="1"/>
</dbReference>
<dbReference type="AlphaFoldDB" id="A0A8S3YV69"/>
<dbReference type="GO" id="GO:0003785">
    <property type="term" value="F:actin monomer binding"/>
    <property type="evidence" value="ECO:0007669"/>
    <property type="project" value="TreeGrafter"/>
</dbReference>
<dbReference type="PROSITE" id="PS00414">
    <property type="entry name" value="PROFILIN"/>
    <property type="match status" value="1"/>
</dbReference>
<dbReference type="InterPro" id="IPR027310">
    <property type="entry name" value="Profilin_CS"/>
</dbReference>
<comment type="subcellular location">
    <subcellularLocation>
        <location evidence="1">Cytoplasm</location>
        <location evidence="1">Cytoskeleton</location>
    </subcellularLocation>
</comment>
<dbReference type="Pfam" id="PF00235">
    <property type="entry name" value="Profilin"/>
    <property type="match status" value="1"/>
</dbReference>
<accession>A0A8S3YV69</accession>
<dbReference type="Proteomes" id="UP000678393">
    <property type="component" value="Unassembled WGS sequence"/>
</dbReference>
<keyword evidence="9" id="KW-1185">Reference proteome</keyword>
<dbReference type="Gene3D" id="3.30.450.30">
    <property type="entry name" value="Dynein light chain 2a, cytoplasmic"/>
    <property type="match status" value="1"/>
</dbReference>